<dbReference type="AlphaFoldDB" id="A0A563ELC9"/>
<protein>
    <submittedName>
        <fullName evidence="2">DUF2975 domain-containing protein</fullName>
    </submittedName>
</protein>
<feature type="transmembrane region" description="Helical" evidence="1">
    <location>
        <begin position="38"/>
        <end position="55"/>
    </location>
</feature>
<evidence type="ECO:0000313" key="2">
    <source>
        <dbReference type="EMBL" id="TWP47909.1"/>
    </source>
</evidence>
<dbReference type="Proteomes" id="UP000316639">
    <property type="component" value="Unassembled WGS sequence"/>
</dbReference>
<keyword evidence="1" id="KW-0472">Membrane</keyword>
<gene>
    <name evidence="2" type="ORF">FKR81_29965</name>
</gene>
<dbReference type="RefSeq" id="WP_146356932.1">
    <property type="nucleotide sequence ID" value="NZ_VOBR01000023.1"/>
</dbReference>
<organism evidence="2 3">
    <name type="scientific">Lentzea tibetensis</name>
    <dbReference type="NCBI Taxonomy" id="2591470"/>
    <lineage>
        <taxon>Bacteria</taxon>
        <taxon>Bacillati</taxon>
        <taxon>Actinomycetota</taxon>
        <taxon>Actinomycetes</taxon>
        <taxon>Pseudonocardiales</taxon>
        <taxon>Pseudonocardiaceae</taxon>
        <taxon>Lentzea</taxon>
    </lineage>
</organism>
<name>A0A563ELC9_9PSEU</name>
<comment type="caution">
    <text evidence="2">The sequence shown here is derived from an EMBL/GenBank/DDBJ whole genome shotgun (WGS) entry which is preliminary data.</text>
</comment>
<keyword evidence="1" id="KW-1133">Transmembrane helix</keyword>
<sequence>MKARSLTGVIPVLMVVVLLSTLSQLLHGPSRTETLLNLPELAAALVALFLANQLLNHVTRTGFHNEEAARRTRVLGLFLIFGWPLFTLMESLIRTARQVDAETFSWFGSWHIGGWPFIGGVVLLVFSTALRESAEMAAEIEGTV</sequence>
<feature type="transmembrane region" description="Helical" evidence="1">
    <location>
        <begin position="7"/>
        <end position="26"/>
    </location>
</feature>
<feature type="transmembrane region" description="Helical" evidence="1">
    <location>
        <begin position="75"/>
        <end position="93"/>
    </location>
</feature>
<proteinExistence type="predicted"/>
<evidence type="ECO:0000256" key="1">
    <source>
        <dbReference type="SAM" id="Phobius"/>
    </source>
</evidence>
<accession>A0A563ELC9</accession>
<feature type="transmembrane region" description="Helical" evidence="1">
    <location>
        <begin position="113"/>
        <end position="130"/>
    </location>
</feature>
<keyword evidence="3" id="KW-1185">Reference proteome</keyword>
<keyword evidence="1" id="KW-0812">Transmembrane</keyword>
<evidence type="ECO:0000313" key="3">
    <source>
        <dbReference type="Proteomes" id="UP000316639"/>
    </source>
</evidence>
<reference evidence="2 3" key="1">
    <citation type="submission" date="2019-07" db="EMBL/GenBank/DDBJ databases">
        <title>Lentzea xizangensis sp. nov., isolated from Qinghai-Tibetan Plateau Soils.</title>
        <authorList>
            <person name="Huang J."/>
        </authorList>
    </citation>
    <scope>NUCLEOTIDE SEQUENCE [LARGE SCALE GENOMIC DNA]</scope>
    <source>
        <strain evidence="2 3">FXJ1.1311</strain>
    </source>
</reference>
<dbReference type="EMBL" id="VOBR01000023">
    <property type="protein sequence ID" value="TWP47909.1"/>
    <property type="molecule type" value="Genomic_DNA"/>
</dbReference>